<dbReference type="GO" id="GO:0016463">
    <property type="term" value="F:P-type zinc transporter activity"/>
    <property type="evidence" value="ECO:0007669"/>
    <property type="project" value="UniProtKB-EC"/>
</dbReference>
<dbReference type="SUPFAM" id="SSF56784">
    <property type="entry name" value="HAD-like"/>
    <property type="match status" value="1"/>
</dbReference>
<keyword evidence="12" id="KW-1185">Reference proteome</keyword>
<dbReference type="RefSeq" id="WP_257243242.1">
    <property type="nucleotide sequence ID" value="NZ_FNBX01000027.1"/>
</dbReference>
<dbReference type="InterPro" id="IPR023214">
    <property type="entry name" value="HAD_sf"/>
</dbReference>
<dbReference type="GO" id="GO:0015086">
    <property type="term" value="F:cadmium ion transmembrane transporter activity"/>
    <property type="evidence" value="ECO:0007669"/>
    <property type="project" value="TreeGrafter"/>
</dbReference>
<comment type="subcellular location">
    <subcellularLocation>
        <location evidence="8">Cell membrane</location>
    </subcellularLocation>
    <subcellularLocation>
        <location evidence="1">Membrane</location>
    </subcellularLocation>
</comment>
<evidence type="ECO:0000259" key="10">
    <source>
        <dbReference type="Pfam" id="PF00122"/>
    </source>
</evidence>
<dbReference type="EC" id="7.2.2.12" evidence="6"/>
<feature type="transmembrane region" description="Helical" evidence="8">
    <location>
        <begin position="675"/>
        <end position="694"/>
    </location>
</feature>
<dbReference type="InterPro" id="IPR018303">
    <property type="entry name" value="ATPase_P-typ_P_site"/>
</dbReference>
<evidence type="ECO:0000256" key="1">
    <source>
        <dbReference type="ARBA" id="ARBA00004370"/>
    </source>
</evidence>
<keyword evidence="8" id="KW-0479">Metal-binding</keyword>
<reference evidence="12" key="1">
    <citation type="submission" date="2016-10" db="EMBL/GenBank/DDBJ databases">
        <authorList>
            <person name="Varghese N."/>
            <person name="Submissions S."/>
        </authorList>
    </citation>
    <scope>NUCLEOTIDE SEQUENCE [LARGE SCALE GENOMIC DNA]</scope>
    <source>
        <strain evidence="12">KHC7</strain>
    </source>
</reference>
<keyword evidence="4 8" id="KW-1133">Transmembrane helix</keyword>
<dbReference type="EMBL" id="FNBX01000027">
    <property type="protein sequence ID" value="SDG05208.1"/>
    <property type="molecule type" value="Genomic_DNA"/>
</dbReference>
<feature type="transmembrane region" description="Helical" evidence="8">
    <location>
        <begin position="649"/>
        <end position="669"/>
    </location>
</feature>
<evidence type="ECO:0000256" key="8">
    <source>
        <dbReference type="RuleBase" id="RU362081"/>
    </source>
</evidence>
<dbReference type="Gene3D" id="3.40.50.1000">
    <property type="entry name" value="HAD superfamily/HAD-like"/>
    <property type="match status" value="1"/>
</dbReference>
<dbReference type="NCBIfam" id="TIGR01525">
    <property type="entry name" value="ATPase-IB_hvy"/>
    <property type="match status" value="1"/>
</dbReference>
<feature type="transmembrane region" description="Helical" evidence="8">
    <location>
        <begin position="114"/>
        <end position="132"/>
    </location>
</feature>
<dbReference type="InterPro" id="IPR027256">
    <property type="entry name" value="P-typ_ATPase_IB"/>
</dbReference>
<dbReference type="Proteomes" id="UP000199355">
    <property type="component" value="Unassembled WGS sequence"/>
</dbReference>
<dbReference type="NCBIfam" id="TIGR01512">
    <property type="entry name" value="ATPase-IB2_Cd"/>
    <property type="match status" value="1"/>
</dbReference>
<keyword evidence="8" id="KW-1003">Cell membrane</keyword>
<keyword evidence="8" id="KW-0547">Nucleotide-binding</keyword>
<name>A0A1G7R3A7_9BACT</name>
<dbReference type="InterPro" id="IPR036412">
    <property type="entry name" value="HAD-like_sf"/>
</dbReference>
<evidence type="ECO:0000256" key="2">
    <source>
        <dbReference type="ARBA" id="ARBA00006024"/>
    </source>
</evidence>
<dbReference type="Pfam" id="PF00122">
    <property type="entry name" value="E1-E2_ATPase"/>
    <property type="match status" value="1"/>
</dbReference>
<dbReference type="SUPFAM" id="SSF81653">
    <property type="entry name" value="Calcium ATPase, transduction domain A"/>
    <property type="match status" value="1"/>
</dbReference>
<keyword evidence="8" id="KW-0067">ATP-binding</keyword>
<evidence type="ECO:0000256" key="7">
    <source>
        <dbReference type="ARBA" id="ARBA00047308"/>
    </source>
</evidence>
<dbReference type="InterPro" id="IPR051014">
    <property type="entry name" value="Cation_Transport_ATPase_IB"/>
</dbReference>
<dbReference type="GO" id="GO:0016887">
    <property type="term" value="F:ATP hydrolysis activity"/>
    <property type="evidence" value="ECO:0007669"/>
    <property type="project" value="InterPro"/>
</dbReference>
<evidence type="ECO:0000256" key="4">
    <source>
        <dbReference type="ARBA" id="ARBA00022989"/>
    </source>
</evidence>
<proteinExistence type="inferred from homology"/>
<keyword evidence="5 8" id="KW-0472">Membrane</keyword>
<evidence type="ECO:0000256" key="9">
    <source>
        <dbReference type="SAM" id="MobiDB-lite"/>
    </source>
</evidence>
<evidence type="ECO:0000313" key="11">
    <source>
        <dbReference type="EMBL" id="SDG05208.1"/>
    </source>
</evidence>
<dbReference type="NCBIfam" id="TIGR01494">
    <property type="entry name" value="ATPase_P-type"/>
    <property type="match status" value="2"/>
</dbReference>
<dbReference type="STRING" id="571438.SAMN05192586_12713"/>
<evidence type="ECO:0000256" key="6">
    <source>
        <dbReference type="ARBA" id="ARBA00039097"/>
    </source>
</evidence>
<keyword evidence="3 8" id="KW-0812">Transmembrane</keyword>
<organism evidence="11 12">
    <name type="scientific">Desulfovibrio legallii</name>
    <dbReference type="NCBI Taxonomy" id="571438"/>
    <lineage>
        <taxon>Bacteria</taxon>
        <taxon>Pseudomonadati</taxon>
        <taxon>Thermodesulfobacteriota</taxon>
        <taxon>Desulfovibrionia</taxon>
        <taxon>Desulfovibrionales</taxon>
        <taxon>Desulfovibrionaceae</taxon>
        <taxon>Desulfovibrio</taxon>
    </lineage>
</organism>
<dbReference type="Gene3D" id="3.40.1110.10">
    <property type="entry name" value="Calcium-transporting ATPase, cytoplasmic domain N"/>
    <property type="match status" value="1"/>
</dbReference>
<dbReference type="PRINTS" id="PR00119">
    <property type="entry name" value="CATATPASE"/>
</dbReference>
<dbReference type="GO" id="GO:0005886">
    <property type="term" value="C:plasma membrane"/>
    <property type="evidence" value="ECO:0007669"/>
    <property type="project" value="UniProtKB-SubCell"/>
</dbReference>
<dbReference type="InterPro" id="IPR023298">
    <property type="entry name" value="ATPase_P-typ_TM_dom_sf"/>
</dbReference>
<feature type="transmembrane region" description="Helical" evidence="8">
    <location>
        <begin position="345"/>
        <end position="370"/>
    </location>
</feature>
<dbReference type="InterPro" id="IPR001757">
    <property type="entry name" value="P_typ_ATPase"/>
</dbReference>
<accession>A0A1G7R3A7</accession>
<comment type="catalytic activity">
    <reaction evidence="7">
        <text>Zn(2+)(in) + ATP + H2O = Zn(2+)(out) + ADP + phosphate + H(+)</text>
        <dbReference type="Rhea" id="RHEA:20621"/>
        <dbReference type="ChEBI" id="CHEBI:15377"/>
        <dbReference type="ChEBI" id="CHEBI:15378"/>
        <dbReference type="ChEBI" id="CHEBI:29105"/>
        <dbReference type="ChEBI" id="CHEBI:30616"/>
        <dbReference type="ChEBI" id="CHEBI:43474"/>
        <dbReference type="ChEBI" id="CHEBI:456216"/>
        <dbReference type="EC" id="7.2.2.12"/>
    </reaction>
</comment>
<dbReference type="InterPro" id="IPR059000">
    <property type="entry name" value="ATPase_P-type_domA"/>
</dbReference>
<evidence type="ECO:0000256" key="3">
    <source>
        <dbReference type="ARBA" id="ARBA00022692"/>
    </source>
</evidence>
<dbReference type="PROSITE" id="PS00154">
    <property type="entry name" value="ATPASE_E1_E2"/>
    <property type="match status" value="1"/>
</dbReference>
<dbReference type="InterPro" id="IPR008250">
    <property type="entry name" value="ATPase_P-typ_transduc_dom_A_sf"/>
</dbReference>
<dbReference type="PANTHER" id="PTHR48085:SF5">
    <property type="entry name" value="CADMIUM_ZINC-TRANSPORTING ATPASE HMA4-RELATED"/>
    <property type="match status" value="1"/>
</dbReference>
<dbReference type="InterPro" id="IPR023299">
    <property type="entry name" value="ATPase_P-typ_cyto_dom_N"/>
</dbReference>
<protein>
    <recommendedName>
        <fullName evidence="6">P-type Zn(2+) transporter</fullName>
        <ecNumber evidence="6">7.2.2.12</ecNumber>
    </recommendedName>
</protein>
<sequence>MSEITAVTPRAPGAACPQGPLPGHSHASADPACACGHDHDHHHAHNHGHAHPDEEVLGAPDCGCATCACGHDHGGHGDAAHERRELLLMGISALLFAVGMLADDRLSAVLPRWLVLGLCYALPYALCGYAVLQDGLRSILNKDFFNEFTLMGGATIAAIALGQLPEAVGVMLFYRVGEFVQERAAGRSRRSVQALLAARPSVAHELLDGGATRDVAPDALGPGSRILVRPGEKIPLDGQVLEGRSQVDASPLTGESVPQQVSPGGRVLAGTINLNGALRVEVTAPFAESSIARILEMVENAVARKAPTERFITRMARWYTPAVTGLALLVAVVPPLTGLGSFSQWIYRALVLLVISCPCALLISIPLGYFGGIGAASRRGILIKGGAVLDNLRDIRVAALDKTGTLTEGVFEVNAVLPAPGVDAKDLLAAAALAESRSNHPIARSVLRAAQAADQAPDEAAVADMTEVPGKGVQAATADGDTLLAGNAALLQGHGIAPQPVDMPGSVVQVARNGQLLGALVVSDRLKPQAAEAVEALRRLGVRTMAMLTGDREEQARPVAARLRLDVLKAGLLPETKASALEELGPVKHTLFVGDGINDAPVLATAGVGVAMGGLGAEAAIETADVVILDDNPARLPELLRIARRTRTIVWQNIVMALGIKSLFMALGIVGLSGLWEAVFADVGVALMAVLNAARAGKIDA</sequence>
<feature type="transmembrane region" description="Helical" evidence="8">
    <location>
        <begin position="318"/>
        <end position="339"/>
    </location>
</feature>
<dbReference type="PANTHER" id="PTHR48085">
    <property type="entry name" value="CADMIUM/ZINC-TRANSPORTING ATPASE HMA2-RELATED"/>
    <property type="match status" value="1"/>
</dbReference>
<dbReference type="AlphaFoldDB" id="A0A1G7R3A7"/>
<dbReference type="Pfam" id="PF00702">
    <property type="entry name" value="Hydrolase"/>
    <property type="match status" value="1"/>
</dbReference>
<dbReference type="GO" id="GO:0005524">
    <property type="term" value="F:ATP binding"/>
    <property type="evidence" value="ECO:0007669"/>
    <property type="project" value="UniProtKB-UniRule"/>
</dbReference>
<dbReference type="SUPFAM" id="SSF81665">
    <property type="entry name" value="Calcium ATPase, transmembrane domain M"/>
    <property type="match status" value="1"/>
</dbReference>
<gene>
    <name evidence="11" type="ORF">SAMN05192586_12713</name>
</gene>
<comment type="similarity">
    <text evidence="2 8">Belongs to the cation transport ATPase (P-type) (TC 3.A.3) family. Type IB subfamily.</text>
</comment>
<feature type="region of interest" description="Disordered" evidence="9">
    <location>
        <begin position="1"/>
        <end position="23"/>
    </location>
</feature>
<dbReference type="Gene3D" id="2.70.150.10">
    <property type="entry name" value="Calcium-transporting ATPase, cytoplasmic transduction domain A"/>
    <property type="match status" value="1"/>
</dbReference>
<evidence type="ECO:0000313" key="12">
    <source>
        <dbReference type="Proteomes" id="UP000199355"/>
    </source>
</evidence>
<feature type="domain" description="P-type ATPase A" evidence="10">
    <location>
        <begin position="206"/>
        <end position="299"/>
    </location>
</feature>
<dbReference type="GO" id="GO:0046872">
    <property type="term" value="F:metal ion binding"/>
    <property type="evidence" value="ECO:0007669"/>
    <property type="project" value="UniProtKB-KW"/>
</dbReference>
<evidence type="ECO:0000256" key="5">
    <source>
        <dbReference type="ARBA" id="ARBA00023136"/>
    </source>
</evidence>